<dbReference type="InterPro" id="IPR014710">
    <property type="entry name" value="RmlC-like_jellyroll"/>
</dbReference>
<evidence type="ECO:0000313" key="3">
    <source>
        <dbReference type="Proteomes" id="UP000549113"/>
    </source>
</evidence>
<evidence type="ECO:0000259" key="1">
    <source>
        <dbReference type="Pfam" id="PF07883"/>
    </source>
</evidence>
<evidence type="ECO:0000313" key="2">
    <source>
        <dbReference type="EMBL" id="MBB4141295.1"/>
    </source>
</evidence>
<dbReference type="PANTHER" id="PTHR43698:SF1">
    <property type="entry name" value="BLL4564 PROTEIN"/>
    <property type="match status" value="1"/>
</dbReference>
<dbReference type="RefSeq" id="WP_183500786.1">
    <property type="nucleotide sequence ID" value="NZ_BAABCO010000003.1"/>
</dbReference>
<gene>
    <name evidence="2" type="ORF">BKA10_003089</name>
</gene>
<dbReference type="PANTHER" id="PTHR43698">
    <property type="entry name" value="RIBD C-TERMINAL DOMAIN CONTAINING PROTEIN"/>
    <property type="match status" value="1"/>
</dbReference>
<dbReference type="InterPro" id="IPR013096">
    <property type="entry name" value="Cupin_2"/>
</dbReference>
<dbReference type="Pfam" id="PF07883">
    <property type="entry name" value="Cupin_2"/>
    <property type="match status" value="1"/>
</dbReference>
<keyword evidence="2" id="KW-0560">Oxidoreductase</keyword>
<organism evidence="2 3">
    <name type="scientific">Microbacterium invictum</name>
    <dbReference type="NCBI Taxonomy" id="515415"/>
    <lineage>
        <taxon>Bacteria</taxon>
        <taxon>Bacillati</taxon>
        <taxon>Actinomycetota</taxon>
        <taxon>Actinomycetes</taxon>
        <taxon>Micrococcales</taxon>
        <taxon>Microbacteriaceae</taxon>
        <taxon>Microbacterium</taxon>
    </lineage>
</organism>
<dbReference type="Gene3D" id="2.60.120.10">
    <property type="entry name" value="Jelly Rolls"/>
    <property type="match status" value="1"/>
</dbReference>
<keyword evidence="2" id="KW-0223">Dioxygenase</keyword>
<dbReference type="InterPro" id="IPR011051">
    <property type="entry name" value="RmlC_Cupin_sf"/>
</dbReference>
<proteinExistence type="predicted"/>
<feature type="domain" description="Cupin type-2" evidence="1">
    <location>
        <begin position="40"/>
        <end position="96"/>
    </location>
</feature>
<dbReference type="GO" id="GO:0051213">
    <property type="term" value="F:dioxygenase activity"/>
    <property type="evidence" value="ECO:0007669"/>
    <property type="project" value="UniProtKB-KW"/>
</dbReference>
<sequence length="136" mass="14556">MKIVRGRTGDAVRLAGPDQVTGVLRMDPVIDEAPVRAFNVAFEPGGRNHWHRHEVAQIIVMGTGEGIIADGTGHIHRLLPGDVVHVGAGEEHWHGASPDSFVTYFVLSVGSTEMLDRPVGDAEYTAAWAQVAPDAS</sequence>
<dbReference type="Proteomes" id="UP000549113">
    <property type="component" value="Unassembled WGS sequence"/>
</dbReference>
<keyword evidence="3" id="KW-1185">Reference proteome</keyword>
<accession>A0AA40SRV1</accession>
<reference evidence="2 3" key="1">
    <citation type="submission" date="2020-08" db="EMBL/GenBank/DDBJ databases">
        <title>Sequencing the genomes of 1000 actinobacteria strains.</title>
        <authorList>
            <person name="Klenk H.-P."/>
        </authorList>
    </citation>
    <scope>NUCLEOTIDE SEQUENCE [LARGE SCALE GENOMIC DNA]</scope>
    <source>
        <strain evidence="2 3">DSM 19600</strain>
    </source>
</reference>
<dbReference type="SUPFAM" id="SSF51182">
    <property type="entry name" value="RmlC-like cupins"/>
    <property type="match status" value="1"/>
</dbReference>
<protein>
    <submittedName>
        <fullName evidence="2">Quercetin dioxygenase-like cupin family protein</fullName>
    </submittedName>
</protein>
<dbReference type="AlphaFoldDB" id="A0AA40SRV1"/>
<dbReference type="EMBL" id="JACIFH010000001">
    <property type="protein sequence ID" value="MBB4141295.1"/>
    <property type="molecule type" value="Genomic_DNA"/>
</dbReference>
<name>A0AA40SRV1_9MICO</name>
<comment type="caution">
    <text evidence="2">The sequence shown here is derived from an EMBL/GenBank/DDBJ whole genome shotgun (WGS) entry which is preliminary data.</text>
</comment>